<keyword evidence="11" id="KW-1185">Reference proteome</keyword>
<evidence type="ECO:0000256" key="1">
    <source>
        <dbReference type="ARBA" id="ARBA00011073"/>
    </source>
</evidence>
<keyword evidence="2" id="KW-0645">Protease</keyword>
<dbReference type="InterPro" id="IPR037045">
    <property type="entry name" value="S8pro/Inhibitor_I9_sf"/>
</dbReference>
<evidence type="ECO:0000259" key="7">
    <source>
        <dbReference type="Pfam" id="PF00082"/>
    </source>
</evidence>
<gene>
    <name evidence="10" type="ORF">K7X08_001080</name>
</gene>
<dbReference type="AlphaFoldDB" id="A0A9Q1RK94"/>
<dbReference type="InterPro" id="IPR003137">
    <property type="entry name" value="PA_domain"/>
</dbReference>
<feature type="domain" description="PA" evidence="8">
    <location>
        <begin position="290"/>
        <end position="339"/>
    </location>
</feature>
<dbReference type="EMBL" id="JAJAGQ010000004">
    <property type="protein sequence ID" value="KAJ8564620.1"/>
    <property type="molecule type" value="Genomic_DNA"/>
</dbReference>
<reference evidence="11" key="1">
    <citation type="journal article" date="2023" name="Proc. Natl. Acad. Sci. U.S.A.">
        <title>Genomic and structural basis for evolution of tropane alkaloid biosynthesis.</title>
        <authorList>
            <person name="Wanga Y.-J."/>
            <person name="Taina T."/>
            <person name="Yua J.-Y."/>
            <person name="Lia J."/>
            <person name="Xua B."/>
            <person name="Chenc J."/>
            <person name="D'Auriad J.C."/>
            <person name="Huanga J.-P."/>
            <person name="Huanga S.-X."/>
        </authorList>
    </citation>
    <scope>NUCLEOTIDE SEQUENCE [LARGE SCALE GENOMIC DNA]</scope>
    <source>
        <strain evidence="11">cv. KIB-2019</strain>
    </source>
</reference>
<evidence type="ECO:0000256" key="4">
    <source>
        <dbReference type="ARBA" id="ARBA00022801"/>
    </source>
</evidence>
<dbReference type="SUPFAM" id="SSF52743">
    <property type="entry name" value="Subtilisin-like"/>
    <property type="match status" value="1"/>
</dbReference>
<evidence type="ECO:0000256" key="2">
    <source>
        <dbReference type="ARBA" id="ARBA00022670"/>
    </source>
</evidence>
<keyword evidence="5" id="KW-0720">Serine protease</keyword>
<comment type="caution">
    <text evidence="10">The sequence shown here is derived from an EMBL/GenBank/DDBJ whole genome shotgun (WGS) entry which is preliminary data.</text>
</comment>
<sequence>MGDKNAIVHSYKNGFSGFAARLSEAEAHSVAQRPGVVSIFPDLVLQLCTTRSWDFLKCQTGEEINLSPSSGFDSSADGADTIIGILDTGIWLESESFNDNDVGPIPARWNGTCMDGHDFGSSKCNKFYEVNGTARDKNGHGTHVASTAAGSPVVGASYYGLAAGTAKGGSTGSKITMYNVCTAFGCNGSAIIEAFDDANADGVDVLSLPLGSSSGLEPEFSSNPIGIIVVFSAGNGGPSPKTIVNIAPWILTVAATTIDRDFEIHVLWAGNKLIKLIYWCFRGCIPGSLDENKVKGKIVLCENLDDGEYSPSDRIDEVKRHGGVGFILIDDKSEKQWHQNSNPSQVLQSLEMMVLRSSPTSTQQGTIFARSLINLDRDSIRLSDSFKDKCENT</sequence>
<dbReference type="PANTHER" id="PTHR10795">
    <property type="entry name" value="PROPROTEIN CONVERTASE SUBTILISIN/KEXIN"/>
    <property type="match status" value="1"/>
</dbReference>
<dbReference type="InterPro" id="IPR045051">
    <property type="entry name" value="SBT"/>
</dbReference>
<organism evidence="10 11">
    <name type="scientific">Anisodus acutangulus</name>
    <dbReference type="NCBI Taxonomy" id="402998"/>
    <lineage>
        <taxon>Eukaryota</taxon>
        <taxon>Viridiplantae</taxon>
        <taxon>Streptophyta</taxon>
        <taxon>Embryophyta</taxon>
        <taxon>Tracheophyta</taxon>
        <taxon>Spermatophyta</taxon>
        <taxon>Magnoliopsida</taxon>
        <taxon>eudicotyledons</taxon>
        <taxon>Gunneridae</taxon>
        <taxon>Pentapetalae</taxon>
        <taxon>asterids</taxon>
        <taxon>lamiids</taxon>
        <taxon>Solanales</taxon>
        <taxon>Solanaceae</taxon>
        <taxon>Solanoideae</taxon>
        <taxon>Hyoscyameae</taxon>
        <taxon>Anisodus</taxon>
    </lineage>
</organism>
<evidence type="ECO:0000259" key="8">
    <source>
        <dbReference type="Pfam" id="PF02225"/>
    </source>
</evidence>
<dbReference type="InterPro" id="IPR010259">
    <property type="entry name" value="S8pro/Inhibitor_I9"/>
</dbReference>
<dbReference type="InterPro" id="IPR015500">
    <property type="entry name" value="Peptidase_S8_subtilisin-rel"/>
</dbReference>
<evidence type="ECO:0000259" key="9">
    <source>
        <dbReference type="Pfam" id="PF05922"/>
    </source>
</evidence>
<feature type="domain" description="Peptidase S8/S53" evidence="7">
    <location>
        <begin position="78"/>
        <end position="257"/>
    </location>
</feature>
<dbReference type="Proteomes" id="UP001152561">
    <property type="component" value="Unassembled WGS sequence"/>
</dbReference>
<evidence type="ECO:0000313" key="10">
    <source>
        <dbReference type="EMBL" id="KAJ8564620.1"/>
    </source>
</evidence>
<dbReference type="Pfam" id="PF00082">
    <property type="entry name" value="Peptidase_S8"/>
    <property type="match status" value="1"/>
</dbReference>
<dbReference type="InterPro" id="IPR000209">
    <property type="entry name" value="Peptidase_S8/S53_dom"/>
</dbReference>
<dbReference type="InterPro" id="IPR022398">
    <property type="entry name" value="Peptidase_S8_His-AS"/>
</dbReference>
<feature type="domain" description="Inhibitor I9" evidence="9">
    <location>
        <begin position="4"/>
        <end position="47"/>
    </location>
</feature>
<dbReference type="Gene3D" id="3.30.70.80">
    <property type="entry name" value="Peptidase S8 propeptide/proteinase inhibitor I9"/>
    <property type="match status" value="1"/>
</dbReference>
<evidence type="ECO:0000256" key="6">
    <source>
        <dbReference type="PROSITE-ProRule" id="PRU01240"/>
    </source>
</evidence>
<comment type="caution">
    <text evidence="6">Lacks conserved residue(s) required for the propagation of feature annotation.</text>
</comment>
<evidence type="ECO:0000256" key="5">
    <source>
        <dbReference type="ARBA" id="ARBA00022825"/>
    </source>
</evidence>
<dbReference type="Gene3D" id="3.40.50.200">
    <property type="entry name" value="Peptidase S8/S53 domain"/>
    <property type="match status" value="1"/>
</dbReference>
<keyword evidence="4" id="KW-0378">Hydrolase</keyword>
<accession>A0A9Q1RK94</accession>
<dbReference type="PRINTS" id="PR00723">
    <property type="entry name" value="SUBTILISIN"/>
</dbReference>
<keyword evidence="3" id="KW-0732">Signal</keyword>
<dbReference type="InterPro" id="IPR036852">
    <property type="entry name" value="Peptidase_S8/S53_dom_sf"/>
</dbReference>
<comment type="similarity">
    <text evidence="1 6">Belongs to the peptidase S8 family.</text>
</comment>
<dbReference type="OrthoDB" id="1305586at2759"/>
<dbReference type="CDD" id="cd02120">
    <property type="entry name" value="PA_subtilisin_like"/>
    <property type="match status" value="1"/>
</dbReference>
<dbReference type="Pfam" id="PF02225">
    <property type="entry name" value="PA"/>
    <property type="match status" value="1"/>
</dbReference>
<dbReference type="GO" id="GO:0004252">
    <property type="term" value="F:serine-type endopeptidase activity"/>
    <property type="evidence" value="ECO:0007669"/>
    <property type="project" value="InterPro"/>
</dbReference>
<dbReference type="PROSITE" id="PS51892">
    <property type="entry name" value="SUBTILASE"/>
    <property type="match status" value="1"/>
</dbReference>
<dbReference type="GO" id="GO:0006508">
    <property type="term" value="P:proteolysis"/>
    <property type="evidence" value="ECO:0007669"/>
    <property type="project" value="UniProtKB-KW"/>
</dbReference>
<dbReference type="Pfam" id="PF05922">
    <property type="entry name" value="Inhibitor_I9"/>
    <property type="match status" value="1"/>
</dbReference>
<evidence type="ECO:0000256" key="3">
    <source>
        <dbReference type="ARBA" id="ARBA00022729"/>
    </source>
</evidence>
<protein>
    <submittedName>
        <fullName evidence="10">Uncharacterized protein</fullName>
    </submittedName>
</protein>
<proteinExistence type="inferred from homology"/>
<evidence type="ECO:0000313" key="11">
    <source>
        <dbReference type="Proteomes" id="UP001152561"/>
    </source>
</evidence>
<name>A0A9Q1RK94_9SOLA</name>
<dbReference type="PROSITE" id="PS00137">
    <property type="entry name" value="SUBTILASE_HIS"/>
    <property type="match status" value="1"/>
</dbReference>